<keyword evidence="6 8" id="KW-1133">Transmembrane helix</keyword>
<accession>A0A2I1IPK2</accession>
<comment type="subcellular location">
    <subcellularLocation>
        <location evidence="1">Cell membrane</location>
        <topology evidence="1">Multi-pass membrane protein</topology>
    </subcellularLocation>
</comment>
<dbReference type="GO" id="GO:0005886">
    <property type="term" value="C:plasma membrane"/>
    <property type="evidence" value="ECO:0007669"/>
    <property type="project" value="UniProtKB-SubCell"/>
</dbReference>
<feature type="transmembrane region" description="Helical" evidence="8">
    <location>
        <begin position="89"/>
        <end position="111"/>
    </location>
</feature>
<dbReference type="PIRSF" id="PIRSF006603">
    <property type="entry name" value="DinF"/>
    <property type="match status" value="1"/>
</dbReference>
<organism evidence="9 10">
    <name type="scientific">Winkia neuii</name>
    <dbReference type="NCBI Taxonomy" id="33007"/>
    <lineage>
        <taxon>Bacteria</taxon>
        <taxon>Bacillati</taxon>
        <taxon>Actinomycetota</taxon>
        <taxon>Actinomycetes</taxon>
        <taxon>Actinomycetales</taxon>
        <taxon>Actinomycetaceae</taxon>
        <taxon>Winkia</taxon>
    </lineage>
</organism>
<evidence type="ECO:0000256" key="8">
    <source>
        <dbReference type="SAM" id="Phobius"/>
    </source>
</evidence>
<keyword evidence="5 8" id="KW-0812">Transmembrane</keyword>
<dbReference type="InterPro" id="IPR048279">
    <property type="entry name" value="MdtK-like"/>
</dbReference>
<keyword evidence="4" id="KW-1003">Cell membrane</keyword>
<dbReference type="RefSeq" id="WP_024330854.1">
    <property type="nucleotide sequence ID" value="NZ_JASOXK010000011.1"/>
</dbReference>
<feature type="transmembrane region" description="Helical" evidence="8">
    <location>
        <begin position="436"/>
        <end position="456"/>
    </location>
</feature>
<evidence type="ECO:0000256" key="6">
    <source>
        <dbReference type="ARBA" id="ARBA00022989"/>
    </source>
</evidence>
<feature type="transmembrane region" description="Helical" evidence="8">
    <location>
        <begin position="312"/>
        <end position="337"/>
    </location>
</feature>
<evidence type="ECO:0000256" key="3">
    <source>
        <dbReference type="ARBA" id="ARBA00022448"/>
    </source>
</evidence>
<dbReference type="GO" id="GO:0015297">
    <property type="term" value="F:antiporter activity"/>
    <property type="evidence" value="ECO:0007669"/>
    <property type="project" value="InterPro"/>
</dbReference>
<comment type="caution">
    <text evidence="9">The sequence shown here is derived from an EMBL/GenBank/DDBJ whole genome shotgun (WGS) entry which is preliminary data.</text>
</comment>
<dbReference type="InterPro" id="IPR002528">
    <property type="entry name" value="MATE_fam"/>
</dbReference>
<name>A0A2I1IPK2_9ACTO</name>
<feature type="transmembrane region" description="Helical" evidence="8">
    <location>
        <begin position="190"/>
        <end position="211"/>
    </location>
</feature>
<dbReference type="Proteomes" id="UP000235122">
    <property type="component" value="Unassembled WGS sequence"/>
</dbReference>
<dbReference type="GeneID" id="35866034"/>
<evidence type="ECO:0000256" key="5">
    <source>
        <dbReference type="ARBA" id="ARBA00022692"/>
    </source>
</evidence>
<dbReference type="STRING" id="33007.HMPREF3198_00665"/>
<feature type="transmembrane region" description="Helical" evidence="8">
    <location>
        <begin position="131"/>
        <end position="151"/>
    </location>
</feature>
<sequence length="469" mass="47917">MDKPRPKTLNRQILELAIPALGALIAEPLMTMADSAMVGHLGTAQLAGMAVGTTILNLFVGMCIFLAYTTTALTSRRLGAGDKKGALRGGVDGMWLAAGVGLLLALVLAIFAPQLASLFGASAAASGHAGIYLRAAAPGLISMLTVMAATGTLRGMLNTRTPFVVATLGALANVCLNATLIYGVDLGIRGAGIGTALAQTGMAVALCLIVYRGARREGVSVRPSISGIRKSGFSGLPLLVRSLALQLCGVLTVSAATRLGDLTLASHQVINSIWALSSFSLDALAIAAQALTGHALGTGNFSRVRAVLGRCLAWGAGVGVVLGVIIIAGSPLIGRIYSSDNQVLMATAVGLIMAGLMQPLAGVVYMLDGVLIGANDSKYMAASYVVVLAVYAPAALAIAHFGNTWSAALVGGQDLPAEAPSYGWILAGNHAGLNLLWVWVGYAAIMFGARAVVLAIRARGSKWMENAEA</sequence>
<dbReference type="AlphaFoldDB" id="A0A2I1IPK2"/>
<keyword evidence="3" id="KW-0813">Transport</keyword>
<evidence type="ECO:0000313" key="9">
    <source>
        <dbReference type="EMBL" id="PKY73062.1"/>
    </source>
</evidence>
<dbReference type="InterPro" id="IPR044644">
    <property type="entry name" value="DinF-like"/>
</dbReference>
<gene>
    <name evidence="9" type="ORF">CYJ19_00245</name>
</gene>
<dbReference type="NCBIfam" id="TIGR00797">
    <property type="entry name" value="matE"/>
    <property type="match status" value="1"/>
</dbReference>
<evidence type="ECO:0000256" key="7">
    <source>
        <dbReference type="ARBA" id="ARBA00023136"/>
    </source>
</evidence>
<feature type="transmembrane region" description="Helical" evidence="8">
    <location>
        <begin position="12"/>
        <end position="33"/>
    </location>
</feature>
<proteinExistence type="inferred from homology"/>
<evidence type="ECO:0000256" key="4">
    <source>
        <dbReference type="ARBA" id="ARBA00022475"/>
    </source>
</evidence>
<keyword evidence="7 8" id="KW-0472">Membrane</keyword>
<dbReference type="Pfam" id="PF01554">
    <property type="entry name" value="MatE"/>
    <property type="match status" value="2"/>
</dbReference>
<evidence type="ECO:0000313" key="10">
    <source>
        <dbReference type="Proteomes" id="UP000235122"/>
    </source>
</evidence>
<protein>
    <submittedName>
        <fullName evidence="9">MATE family efflux transporter</fullName>
    </submittedName>
</protein>
<feature type="transmembrane region" description="Helical" evidence="8">
    <location>
        <begin position="379"/>
        <end position="401"/>
    </location>
</feature>
<dbReference type="GO" id="GO:0042910">
    <property type="term" value="F:xenobiotic transmembrane transporter activity"/>
    <property type="evidence" value="ECO:0007669"/>
    <property type="project" value="InterPro"/>
</dbReference>
<feature type="transmembrane region" description="Helical" evidence="8">
    <location>
        <begin position="343"/>
        <end position="367"/>
    </location>
</feature>
<keyword evidence="10" id="KW-1185">Reference proteome</keyword>
<evidence type="ECO:0000256" key="2">
    <source>
        <dbReference type="ARBA" id="ARBA00010199"/>
    </source>
</evidence>
<reference evidence="9 10" key="1">
    <citation type="submission" date="2017-12" db="EMBL/GenBank/DDBJ databases">
        <title>Phylogenetic diversity of female urinary microbiome.</title>
        <authorList>
            <person name="Thomas-White K."/>
            <person name="Wolfe A.J."/>
        </authorList>
    </citation>
    <scope>NUCLEOTIDE SEQUENCE [LARGE SCALE GENOMIC DNA]</scope>
    <source>
        <strain evidence="9 10">UMB0402</strain>
    </source>
</reference>
<dbReference type="PANTHER" id="PTHR42893:SF46">
    <property type="entry name" value="PROTEIN DETOXIFICATION 44, CHLOROPLASTIC"/>
    <property type="match status" value="1"/>
</dbReference>
<feature type="transmembrane region" description="Helical" evidence="8">
    <location>
        <begin position="45"/>
        <end position="68"/>
    </location>
</feature>
<dbReference type="PANTHER" id="PTHR42893">
    <property type="entry name" value="PROTEIN DETOXIFICATION 44, CHLOROPLASTIC-RELATED"/>
    <property type="match status" value="1"/>
</dbReference>
<comment type="similarity">
    <text evidence="2">Belongs to the multi antimicrobial extrusion (MATE) (TC 2.A.66.1) family.</text>
</comment>
<evidence type="ECO:0000256" key="1">
    <source>
        <dbReference type="ARBA" id="ARBA00004651"/>
    </source>
</evidence>
<feature type="transmembrane region" description="Helical" evidence="8">
    <location>
        <begin position="163"/>
        <end position="184"/>
    </location>
</feature>
<dbReference type="EMBL" id="PKKO01000001">
    <property type="protein sequence ID" value="PKY73062.1"/>
    <property type="molecule type" value="Genomic_DNA"/>
</dbReference>